<comment type="caution">
    <text evidence="3">The sequence shown here is derived from an EMBL/GenBank/DDBJ whole genome shotgun (WGS) entry which is preliminary data.</text>
</comment>
<dbReference type="InterPro" id="IPR002539">
    <property type="entry name" value="MaoC-like_dom"/>
</dbReference>
<comment type="similarity">
    <text evidence="1">Belongs to the enoyl-CoA hydratase/isomerase family.</text>
</comment>
<accession>A0A1Q8VWE3</accession>
<dbReference type="InterPro" id="IPR029069">
    <property type="entry name" value="HotDog_dom_sf"/>
</dbReference>
<dbReference type="EMBL" id="MSKM01000030">
    <property type="protein sequence ID" value="OLO52568.1"/>
    <property type="molecule type" value="Genomic_DNA"/>
</dbReference>
<dbReference type="Proteomes" id="UP000185772">
    <property type="component" value="Unassembled WGS sequence"/>
</dbReference>
<name>A0A1Q8VWE3_9ACTO</name>
<organism evidence="3 4">
    <name type="scientific">Actinomyces oris</name>
    <dbReference type="NCBI Taxonomy" id="544580"/>
    <lineage>
        <taxon>Bacteria</taxon>
        <taxon>Bacillati</taxon>
        <taxon>Actinomycetota</taxon>
        <taxon>Actinomycetes</taxon>
        <taxon>Actinomycetales</taxon>
        <taxon>Actinomycetaceae</taxon>
        <taxon>Actinomyces</taxon>
    </lineage>
</organism>
<dbReference type="SUPFAM" id="SSF54637">
    <property type="entry name" value="Thioesterase/thiol ester dehydrase-isomerase"/>
    <property type="match status" value="1"/>
</dbReference>
<dbReference type="RefSeq" id="WP_070658803.1">
    <property type="nucleotide sequence ID" value="NZ_MSKM01000030.1"/>
</dbReference>
<reference evidence="3 4" key="1">
    <citation type="submission" date="2016-12" db="EMBL/GenBank/DDBJ databases">
        <title>Genomic comparison of strains in the 'Actinomyces naeslundii' group.</title>
        <authorList>
            <person name="Mughal S.R."/>
            <person name="Do T."/>
            <person name="Gilbert S.C."/>
            <person name="Witherden E.A."/>
            <person name="Didelot X."/>
            <person name="Beighton D."/>
        </authorList>
    </citation>
    <scope>NUCLEOTIDE SEQUENCE [LARGE SCALE GENOMIC DNA]</scope>
    <source>
        <strain evidence="3 4">MMRCO6-1</strain>
    </source>
</reference>
<dbReference type="AlphaFoldDB" id="A0A1Q8VWE3"/>
<evidence type="ECO:0000259" key="2">
    <source>
        <dbReference type="Pfam" id="PF01575"/>
    </source>
</evidence>
<protein>
    <recommendedName>
        <fullName evidence="2">MaoC-like domain-containing protein</fullName>
    </recommendedName>
</protein>
<evidence type="ECO:0000256" key="1">
    <source>
        <dbReference type="ARBA" id="ARBA00005254"/>
    </source>
</evidence>
<gene>
    <name evidence="3" type="ORF">BKH27_09195</name>
</gene>
<dbReference type="Pfam" id="PF01575">
    <property type="entry name" value="MaoC_dehydratas"/>
    <property type="match status" value="1"/>
</dbReference>
<evidence type="ECO:0000313" key="4">
    <source>
        <dbReference type="Proteomes" id="UP000185772"/>
    </source>
</evidence>
<proteinExistence type="inferred from homology"/>
<dbReference type="Gene3D" id="3.10.129.10">
    <property type="entry name" value="Hotdog Thioesterase"/>
    <property type="match status" value="1"/>
</dbReference>
<sequence>MNSPSSCDDAVERLAAVLDGVLATASSGRPGCQACRRARRGATAILPAVQAMHQVQGWVRDCRGEAAWEGLVHRRCRMSVRPTGDEVALGTDAPDGVSIRQVERAGWELIQATVELTVTGQPWLVVHELARRTLPPGRDAAEKRKLTAPETGFDTPSGSVFYRLADTDVAAWAQASGDRNPIHLLPGRATEAGLSAGSGEVVAHGLLLGAISLALVQSSPLRQTDLVFIGSADVPESGSGAGEPWATLAVDPASGDIAQGRRPVLRRR</sequence>
<evidence type="ECO:0000313" key="3">
    <source>
        <dbReference type="EMBL" id="OLO52568.1"/>
    </source>
</evidence>
<feature type="domain" description="MaoC-like" evidence="2">
    <location>
        <begin position="163"/>
        <end position="219"/>
    </location>
</feature>